<dbReference type="KEGG" id="fax:FUAX_54810"/>
<dbReference type="EMBL" id="AP025324">
    <property type="protein sequence ID" value="BDD13049.1"/>
    <property type="molecule type" value="Genomic_DNA"/>
</dbReference>
<evidence type="ECO:0000313" key="2">
    <source>
        <dbReference type="Proteomes" id="UP001348817"/>
    </source>
</evidence>
<evidence type="ECO:0000313" key="1">
    <source>
        <dbReference type="EMBL" id="BDD13049.1"/>
    </source>
</evidence>
<accession>A0AAU9CM57</accession>
<dbReference type="Proteomes" id="UP001348817">
    <property type="component" value="Plasmid pFA10"/>
</dbReference>
<protein>
    <submittedName>
        <fullName evidence="1">Uncharacterized protein</fullName>
    </submittedName>
</protein>
<reference evidence="1 2" key="1">
    <citation type="submission" date="2021-12" db="EMBL/GenBank/DDBJ databases">
        <title>Genome sequencing of bacteria with rrn-lacking chromosome and rrn-plasmid.</title>
        <authorList>
            <person name="Anda M."/>
            <person name="Iwasaki W."/>
        </authorList>
    </citation>
    <scope>NUCLEOTIDE SEQUENCE [LARGE SCALE GENOMIC DNA]</scope>
    <source>
        <strain evidence="1 2">DSM 100852</strain>
        <plasmid evidence="1 2">pFA10</plasmid>
    </source>
</reference>
<sequence length="82" mass="9688">MYVLDNTYTSLVAFIMGYQNALLHRDGYDISNQFQDWLRLKCNNHFSVHWSSYVLTVISKDDEEKAKSDLLDLLYEFVTDTK</sequence>
<proteinExistence type="predicted"/>
<dbReference type="AlphaFoldDB" id="A0AAU9CM57"/>
<keyword evidence="2" id="KW-1185">Reference proteome</keyword>
<name>A0AAU9CM57_9BACT</name>
<keyword evidence="1" id="KW-0614">Plasmid</keyword>
<geneLocation type="plasmid" evidence="1 2">
    <name>pFA10</name>
</geneLocation>
<gene>
    <name evidence="1" type="ORF">FUAX_54810</name>
</gene>
<organism evidence="1 2">
    <name type="scientific">Fulvitalea axinellae</name>
    <dbReference type="NCBI Taxonomy" id="1182444"/>
    <lineage>
        <taxon>Bacteria</taxon>
        <taxon>Pseudomonadati</taxon>
        <taxon>Bacteroidota</taxon>
        <taxon>Cytophagia</taxon>
        <taxon>Cytophagales</taxon>
        <taxon>Persicobacteraceae</taxon>
        <taxon>Fulvitalea</taxon>
    </lineage>
</organism>